<evidence type="ECO:0000313" key="2">
    <source>
        <dbReference type="EMBL" id="JAE00478.1"/>
    </source>
</evidence>
<reference evidence="2" key="1">
    <citation type="submission" date="2014-09" db="EMBL/GenBank/DDBJ databases">
        <authorList>
            <person name="Magalhaes I.L.F."/>
            <person name="Oliveira U."/>
            <person name="Santos F.R."/>
            <person name="Vidigal T.H.D.A."/>
            <person name="Brescovit A.D."/>
            <person name="Santos A.J."/>
        </authorList>
    </citation>
    <scope>NUCLEOTIDE SEQUENCE</scope>
    <source>
        <tissue evidence="2">Shoot tissue taken approximately 20 cm above the soil surface</tissue>
    </source>
</reference>
<dbReference type="EMBL" id="GBRH01197418">
    <property type="protein sequence ID" value="JAE00478.1"/>
    <property type="molecule type" value="Transcribed_RNA"/>
</dbReference>
<protein>
    <submittedName>
        <fullName evidence="2">Uncharacterized protein</fullName>
    </submittedName>
</protein>
<dbReference type="AlphaFoldDB" id="A0A0A9EWQ9"/>
<proteinExistence type="predicted"/>
<reference evidence="2" key="2">
    <citation type="journal article" date="2015" name="Data Brief">
        <title>Shoot transcriptome of the giant reed, Arundo donax.</title>
        <authorList>
            <person name="Barrero R.A."/>
            <person name="Guerrero F.D."/>
            <person name="Moolhuijzen P."/>
            <person name="Goolsby J.A."/>
            <person name="Tidwell J."/>
            <person name="Bellgard S.E."/>
            <person name="Bellgard M.I."/>
        </authorList>
    </citation>
    <scope>NUCLEOTIDE SEQUENCE</scope>
    <source>
        <tissue evidence="2">Shoot tissue taken approximately 20 cm above the soil surface</tissue>
    </source>
</reference>
<keyword evidence="1" id="KW-1133">Transmembrane helix</keyword>
<evidence type="ECO:0000256" key="1">
    <source>
        <dbReference type="SAM" id="Phobius"/>
    </source>
</evidence>
<feature type="transmembrane region" description="Helical" evidence="1">
    <location>
        <begin position="35"/>
        <end position="52"/>
    </location>
</feature>
<organism evidence="2">
    <name type="scientific">Arundo donax</name>
    <name type="common">Giant reed</name>
    <name type="synonym">Donax arundinaceus</name>
    <dbReference type="NCBI Taxonomy" id="35708"/>
    <lineage>
        <taxon>Eukaryota</taxon>
        <taxon>Viridiplantae</taxon>
        <taxon>Streptophyta</taxon>
        <taxon>Embryophyta</taxon>
        <taxon>Tracheophyta</taxon>
        <taxon>Spermatophyta</taxon>
        <taxon>Magnoliopsida</taxon>
        <taxon>Liliopsida</taxon>
        <taxon>Poales</taxon>
        <taxon>Poaceae</taxon>
        <taxon>PACMAD clade</taxon>
        <taxon>Arundinoideae</taxon>
        <taxon>Arundineae</taxon>
        <taxon>Arundo</taxon>
    </lineage>
</organism>
<keyword evidence="1" id="KW-0472">Membrane</keyword>
<name>A0A0A9EWQ9_ARUDO</name>
<keyword evidence="1" id="KW-0812">Transmembrane</keyword>
<sequence length="54" mass="6401">MSYMLLISSSSLFGKRVFFIRFNFESAILFSRLDSFFLILLLYLLGFFYFYAGS</sequence>
<accession>A0A0A9EWQ9</accession>